<evidence type="ECO:0000259" key="2">
    <source>
        <dbReference type="PROSITE" id="PS52035"/>
    </source>
</evidence>
<evidence type="ECO:0000313" key="3">
    <source>
        <dbReference type="EMBL" id="MBT0608760.1"/>
    </source>
</evidence>
<organism evidence="3 4">
    <name type="scientific">Aequorivita echinoideorum</name>
    <dbReference type="NCBI Taxonomy" id="1549647"/>
    <lineage>
        <taxon>Bacteria</taxon>
        <taxon>Pseudomonadati</taxon>
        <taxon>Bacteroidota</taxon>
        <taxon>Flavobacteriia</taxon>
        <taxon>Flavobacteriales</taxon>
        <taxon>Flavobacteriaceae</taxon>
        <taxon>Aequorivita</taxon>
    </lineage>
</organism>
<proteinExistence type="inferred from homology"/>
<dbReference type="Pfam" id="PF00246">
    <property type="entry name" value="Peptidase_M14"/>
    <property type="match status" value="1"/>
</dbReference>
<gene>
    <name evidence="3" type="ORF">KIV10_11250</name>
</gene>
<comment type="caution">
    <text evidence="3">The sequence shown here is derived from an EMBL/GenBank/DDBJ whole genome shotgun (WGS) entry which is preliminary data.</text>
</comment>
<dbReference type="SUPFAM" id="SSF53187">
    <property type="entry name" value="Zn-dependent exopeptidases"/>
    <property type="match status" value="1"/>
</dbReference>
<keyword evidence="4" id="KW-1185">Reference proteome</keyword>
<dbReference type="Gene3D" id="3.40.630.10">
    <property type="entry name" value="Zn peptidases"/>
    <property type="match status" value="1"/>
</dbReference>
<dbReference type="InterPro" id="IPR000834">
    <property type="entry name" value="Peptidase_M14"/>
</dbReference>
<dbReference type="EMBL" id="JAHCTB010000004">
    <property type="protein sequence ID" value="MBT0608760.1"/>
    <property type="molecule type" value="Genomic_DNA"/>
</dbReference>
<comment type="similarity">
    <text evidence="1">Belongs to the peptidase M14 family.</text>
</comment>
<feature type="domain" description="Peptidase M14" evidence="2">
    <location>
        <begin position="7"/>
        <end position="270"/>
    </location>
</feature>
<name>A0ABS5S8K9_9FLAO</name>
<evidence type="ECO:0000313" key="4">
    <source>
        <dbReference type="Proteomes" id="UP001297092"/>
    </source>
</evidence>
<accession>A0ABS5S8K9</accession>
<dbReference type="RefSeq" id="WP_214113703.1">
    <property type="nucleotide sequence ID" value="NZ_JAHCTB010000004.1"/>
</dbReference>
<protein>
    <submittedName>
        <fullName evidence="3">DUF2817 domain-containing protein</fullName>
    </submittedName>
</protein>
<dbReference type="PROSITE" id="PS52035">
    <property type="entry name" value="PEPTIDASE_M14"/>
    <property type="match status" value="1"/>
</dbReference>
<comment type="caution">
    <text evidence="1">Lacks conserved residue(s) required for the propagation of feature annotation.</text>
</comment>
<reference evidence="3 4" key="1">
    <citation type="submission" date="2021-05" db="EMBL/GenBank/DDBJ databases">
        <title>Aequorivita echinoideorum JCM 30378 genome.</title>
        <authorList>
            <person name="Zhang H."/>
            <person name="Li C."/>
        </authorList>
    </citation>
    <scope>NUCLEOTIDE SEQUENCE [LARGE SCALE GENOMIC DNA]</scope>
    <source>
        <strain evidence="3 4">JCM30378</strain>
    </source>
</reference>
<dbReference type="Proteomes" id="UP001297092">
    <property type="component" value="Unassembled WGS sequence"/>
</dbReference>
<sequence length="371" mass="42653">MELTSWFYNSMETQLKGRYISSEHILPLFKIYSEKSKISTIGSSEMGKVIPMITIGNGKKNVLAWSQMHGNESTTTKALFDFLKFINQREFLQSEIETFLNGYTVHIIPMLNPDGAAVFTRENANNVDLNRDAKNLSQKESQCLRQIFDNLKPDLCLNMHDQRSIFGFENGEPAAISFLSPASDGQRSITESRKKAMKHIVKMNRFLQKVIPGKIGRFDDGYNENCTGDSFQKMNVPTILFEAGHHDQDYSREKSREYLFYSLLALFEIVGDHKQIDYSAYFKIPENQKNYRDIIIRNIAYEEGQSNIDLAIQYSEILKDGTIQFIPKVDEIGNLNHLFGHREKDAKDLEISDFKKLLNNSENLIDIVSKI</sequence>
<evidence type="ECO:0000256" key="1">
    <source>
        <dbReference type="PROSITE-ProRule" id="PRU01379"/>
    </source>
</evidence>